<dbReference type="GO" id="GO:0046872">
    <property type="term" value="F:metal ion binding"/>
    <property type="evidence" value="ECO:0007669"/>
    <property type="project" value="InterPro"/>
</dbReference>
<gene>
    <name evidence="2" type="ORF">EDD59_105116</name>
</gene>
<dbReference type="RefSeq" id="WP_132379671.1">
    <property type="nucleotide sequence ID" value="NZ_DAIPCY010000029.1"/>
</dbReference>
<feature type="domain" description="HMA" evidence="1">
    <location>
        <begin position="1"/>
        <end position="63"/>
    </location>
</feature>
<dbReference type="InterPro" id="IPR036163">
    <property type="entry name" value="HMA_dom_sf"/>
</dbReference>
<dbReference type="Proteomes" id="UP000295726">
    <property type="component" value="Unassembled WGS sequence"/>
</dbReference>
<dbReference type="AlphaFoldDB" id="A0A4R3KC02"/>
<reference evidence="2 3" key="1">
    <citation type="submission" date="2019-03" db="EMBL/GenBank/DDBJ databases">
        <title>Genomic Encyclopedia of Type Strains, Phase IV (KMG-IV): sequencing the most valuable type-strain genomes for metagenomic binning, comparative biology and taxonomic classification.</title>
        <authorList>
            <person name="Goeker M."/>
        </authorList>
    </citation>
    <scope>NUCLEOTIDE SEQUENCE [LARGE SCALE GENOMIC DNA]</scope>
    <source>
        <strain evidence="2 3">DSM 29489</strain>
    </source>
</reference>
<dbReference type="InterPro" id="IPR006121">
    <property type="entry name" value="HMA_dom"/>
</dbReference>
<evidence type="ECO:0000313" key="3">
    <source>
        <dbReference type="Proteomes" id="UP000295726"/>
    </source>
</evidence>
<keyword evidence="3" id="KW-1185">Reference proteome</keyword>
<dbReference type="Gene3D" id="3.30.70.100">
    <property type="match status" value="1"/>
</dbReference>
<proteinExistence type="predicted"/>
<comment type="caution">
    <text evidence="2">The sequence shown here is derived from an EMBL/GenBank/DDBJ whole genome shotgun (WGS) entry which is preliminary data.</text>
</comment>
<accession>A0A4R3KC02</accession>
<evidence type="ECO:0000313" key="2">
    <source>
        <dbReference type="EMBL" id="TCS80734.1"/>
    </source>
</evidence>
<dbReference type="PROSITE" id="PS50846">
    <property type="entry name" value="HMA_2"/>
    <property type="match status" value="1"/>
</dbReference>
<evidence type="ECO:0000259" key="1">
    <source>
        <dbReference type="PROSITE" id="PS50846"/>
    </source>
</evidence>
<dbReference type="EMBL" id="SLZZ01000005">
    <property type="protein sequence ID" value="TCS80734.1"/>
    <property type="molecule type" value="Genomic_DNA"/>
</dbReference>
<dbReference type="Pfam" id="PF00403">
    <property type="entry name" value="HMA"/>
    <property type="match status" value="1"/>
</dbReference>
<dbReference type="CDD" id="cd00371">
    <property type="entry name" value="HMA"/>
    <property type="match status" value="1"/>
</dbReference>
<name>A0A4R3KC02_9FIRM</name>
<dbReference type="OrthoDB" id="9813965at2"/>
<protein>
    <submittedName>
        <fullName evidence="2">Copper chaperone CopZ</fullName>
    </submittedName>
</protein>
<organism evidence="2 3">
    <name type="scientific">Muricomes intestini</name>
    <dbReference type="NCBI Taxonomy" id="1796634"/>
    <lineage>
        <taxon>Bacteria</taxon>
        <taxon>Bacillati</taxon>
        <taxon>Bacillota</taxon>
        <taxon>Clostridia</taxon>
        <taxon>Lachnospirales</taxon>
        <taxon>Lachnospiraceae</taxon>
        <taxon>Muricomes</taxon>
    </lineage>
</organism>
<sequence>MKVIKVEGMHCDACVDRITKAMTEEGLKFEVSLPNKTVTIDETDEEQIRTALETLDDLGFEGVVE</sequence>
<dbReference type="SUPFAM" id="SSF55008">
    <property type="entry name" value="HMA, heavy metal-associated domain"/>
    <property type="match status" value="1"/>
</dbReference>